<proteinExistence type="predicted"/>
<gene>
    <name evidence="1" type="ORF">NCTC10526_00809</name>
</gene>
<organism evidence="1 2">
    <name type="scientific">Psychrobacter phenylpyruvicus</name>
    <dbReference type="NCBI Taxonomy" id="29432"/>
    <lineage>
        <taxon>Bacteria</taxon>
        <taxon>Pseudomonadati</taxon>
        <taxon>Pseudomonadota</taxon>
        <taxon>Gammaproteobacteria</taxon>
        <taxon>Moraxellales</taxon>
        <taxon>Moraxellaceae</taxon>
        <taxon>Psychrobacter</taxon>
    </lineage>
</organism>
<sequence length="228" mass="26432">MKIINSLYLPDNILYRDDYVGPVYRFFTEESHAEDFIRGKVYLSTLEKCRNYEDSERGDKQEGHQTYLSGHIVGDSNDPDLVEIARRTGILVGEGNKNISINNCTHTEIINDAYVLCTTINFLPENFEDTFGKYCVKIHNPKKFFITISKNLNSTQNIKNGVMGKVIYRDRHYTGLEPPPGPIGFVKPSKPYENQKEFRFLWQMDECLELNPLILNCPEIEGMCRRIY</sequence>
<dbReference type="RefSeq" id="WP_051584443.1">
    <property type="nucleotide sequence ID" value="NZ_CAJHAQ010000001.1"/>
</dbReference>
<reference evidence="1 2" key="1">
    <citation type="submission" date="2018-06" db="EMBL/GenBank/DDBJ databases">
        <authorList>
            <consortium name="Pathogen Informatics"/>
            <person name="Doyle S."/>
        </authorList>
    </citation>
    <scope>NUCLEOTIDE SEQUENCE [LARGE SCALE GENOMIC DNA]</scope>
    <source>
        <strain evidence="1 2">NCTC10526</strain>
    </source>
</reference>
<evidence type="ECO:0000313" key="1">
    <source>
        <dbReference type="EMBL" id="SUD90482.1"/>
    </source>
</evidence>
<accession>A0A379LL33</accession>
<dbReference type="EMBL" id="UGVC01000001">
    <property type="protein sequence ID" value="SUD90482.1"/>
    <property type="molecule type" value="Genomic_DNA"/>
</dbReference>
<dbReference type="Proteomes" id="UP000254123">
    <property type="component" value="Unassembled WGS sequence"/>
</dbReference>
<keyword evidence="2" id="KW-1185">Reference proteome</keyword>
<evidence type="ECO:0000313" key="2">
    <source>
        <dbReference type="Proteomes" id="UP000254123"/>
    </source>
</evidence>
<dbReference type="STRING" id="1123034.GCA_000685805_01511"/>
<dbReference type="AlphaFoldDB" id="A0A379LL33"/>
<protein>
    <submittedName>
        <fullName evidence="1">Uncharacterized protein</fullName>
    </submittedName>
</protein>
<name>A0A379LL33_9GAMM</name>